<organism evidence="1 2">
    <name type="scientific">Cyclobacterium qasimii M12-11B</name>
    <dbReference type="NCBI Taxonomy" id="641524"/>
    <lineage>
        <taxon>Bacteria</taxon>
        <taxon>Pseudomonadati</taxon>
        <taxon>Bacteroidota</taxon>
        <taxon>Cytophagia</taxon>
        <taxon>Cytophagales</taxon>
        <taxon>Cyclobacteriaceae</taxon>
        <taxon>Cyclobacterium</taxon>
    </lineage>
</organism>
<evidence type="ECO:0000313" key="2">
    <source>
        <dbReference type="Proteomes" id="UP000014974"/>
    </source>
</evidence>
<dbReference type="STRING" id="641524.ADICYQ_2216"/>
<accession>S7VF17</accession>
<name>S7VF17_9BACT</name>
<gene>
    <name evidence="1" type="ORF">ADICYQ_2216</name>
</gene>
<dbReference type="Proteomes" id="UP000014974">
    <property type="component" value="Unassembled WGS sequence"/>
</dbReference>
<reference evidence="1 2" key="1">
    <citation type="journal article" date="2013" name="Genome Announc.">
        <title>Draft Genome Sequence of Cyclobacterium qasimii Strain M12-11BT, Isolated from Arctic Marine Sediment.</title>
        <authorList>
            <person name="Shivaji S."/>
            <person name="Ara S."/>
            <person name="Singh A."/>
            <person name="Kumar Pinnaka A."/>
        </authorList>
    </citation>
    <scope>NUCLEOTIDE SEQUENCE [LARGE SCALE GENOMIC DNA]</scope>
    <source>
        <strain evidence="1 2">M12-11B</strain>
    </source>
</reference>
<dbReference type="AlphaFoldDB" id="S7VF17"/>
<sequence>MTGAYLVFQPIRFALQYRSPDTRWALTPPFHPYPNWKTSCGGFLSVVLSVILVFLPGHLPVRKYGALCCPDFPLSLVKSPRTATNQPALHKNKLNKAIIHNPIGFY</sequence>
<proteinExistence type="predicted"/>
<protein>
    <submittedName>
        <fullName evidence="1">Uncharacterized protein</fullName>
    </submittedName>
</protein>
<evidence type="ECO:0000313" key="1">
    <source>
        <dbReference type="EMBL" id="EPR68830.1"/>
    </source>
</evidence>
<comment type="caution">
    <text evidence="1">The sequence shown here is derived from an EMBL/GenBank/DDBJ whole genome shotgun (WGS) entry which is preliminary data.</text>
</comment>
<dbReference type="EMBL" id="ATNM01000091">
    <property type="protein sequence ID" value="EPR68830.1"/>
    <property type="molecule type" value="Genomic_DNA"/>
</dbReference>